<dbReference type="AlphaFoldDB" id="A0A0G4GZ56"/>
<accession>A0A0G4GZ56</accession>
<dbReference type="InterPro" id="IPR006571">
    <property type="entry name" value="TLDc_dom"/>
</dbReference>
<evidence type="ECO:0000313" key="3">
    <source>
        <dbReference type="Proteomes" id="UP000041254"/>
    </source>
</evidence>
<evidence type="ECO:0000313" key="2">
    <source>
        <dbReference type="EMBL" id="CEM36482.1"/>
    </source>
</evidence>
<dbReference type="EMBL" id="CDMY01000895">
    <property type="protein sequence ID" value="CEM36482.1"/>
    <property type="molecule type" value="Genomic_DNA"/>
</dbReference>
<dbReference type="PhylomeDB" id="A0A0G4GZ56"/>
<evidence type="ECO:0000259" key="1">
    <source>
        <dbReference type="Pfam" id="PF07534"/>
    </source>
</evidence>
<gene>
    <name evidence="2" type="ORF">Vbra_22417</name>
</gene>
<dbReference type="InParanoid" id="A0A0G4GZ56"/>
<protein>
    <recommendedName>
        <fullName evidence="1">TLDc domain-containing protein</fullName>
    </recommendedName>
</protein>
<dbReference type="Pfam" id="PF07534">
    <property type="entry name" value="TLD"/>
    <property type="match status" value="1"/>
</dbReference>
<reference evidence="2 3" key="1">
    <citation type="submission" date="2014-11" db="EMBL/GenBank/DDBJ databases">
        <authorList>
            <person name="Zhu J."/>
            <person name="Qi W."/>
            <person name="Song R."/>
        </authorList>
    </citation>
    <scope>NUCLEOTIDE SEQUENCE [LARGE SCALE GENOMIC DNA]</scope>
</reference>
<name>A0A0G4GZ56_VITBC</name>
<proteinExistence type="predicted"/>
<dbReference type="OrthoDB" id="26679at2759"/>
<sequence length="272" mass="29279">MGIGGGILLGWSGTSDGPPSADIRNCYQYTPQVREGYMGVMDEEGDAALGGALEFIAEEIEVLEVPHLFVPPPPVPTLPPPSGTPLSASEYEALVYLLGGDTTRLTSLYRMSVDGTTYGDLLDNVGDAKPLILVIKKDQYVFGVYVSAGIQEPDDPTSDHEYRSDIWWFSLAGHFDEPTKIEIPQENQGVTVAGRKWNAFGANMGIGGGILLGWSGTSDGPPSADIRSCYQYTRSEYVPEGYMGVMDEEGDALLGGSQNFIVNEIEVLSVLQ</sequence>
<dbReference type="Proteomes" id="UP000041254">
    <property type="component" value="Unassembled WGS sequence"/>
</dbReference>
<organism evidence="2 3">
    <name type="scientific">Vitrella brassicaformis (strain CCMP3155)</name>
    <dbReference type="NCBI Taxonomy" id="1169540"/>
    <lineage>
        <taxon>Eukaryota</taxon>
        <taxon>Sar</taxon>
        <taxon>Alveolata</taxon>
        <taxon>Colpodellida</taxon>
        <taxon>Vitrellaceae</taxon>
        <taxon>Vitrella</taxon>
    </lineage>
</organism>
<feature type="domain" description="TLDc" evidence="1">
    <location>
        <begin position="97"/>
        <end position="267"/>
    </location>
</feature>
<dbReference type="VEuPathDB" id="CryptoDB:Vbra_22417"/>
<keyword evidence="3" id="KW-1185">Reference proteome</keyword>